<gene>
    <name evidence="9" type="ORF">HGA02_16075</name>
</gene>
<feature type="region of interest" description="Disordered" evidence="6">
    <location>
        <begin position="203"/>
        <end position="232"/>
    </location>
</feature>
<feature type="transmembrane region" description="Helical" evidence="7">
    <location>
        <begin position="62"/>
        <end position="81"/>
    </location>
</feature>
<comment type="caution">
    <text evidence="9">The sequence shown here is derived from an EMBL/GenBank/DDBJ whole genome shotgun (WGS) entry which is preliminary data.</text>
</comment>
<evidence type="ECO:0000256" key="1">
    <source>
        <dbReference type="ARBA" id="ARBA00004651"/>
    </source>
</evidence>
<feature type="transmembrane region" description="Helical" evidence="7">
    <location>
        <begin position="87"/>
        <end position="111"/>
    </location>
</feature>
<evidence type="ECO:0000256" key="7">
    <source>
        <dbReference type="SAM" id="Phobius"/>
    </source>
</evidence>
<keyword evidence="3 7" id="KW-0812">Transmembrane</keyword>
<evidence type="ECO:0000256" key="4">
    <source>
        <dbReference type="ARBA" id="ARBA00022989"/>
    </source>
</evidence>
<proteinExistence type="predicted"/>
<name>A0ABX1K354_9CELL</name>
<accession>A0ABX1K354</accession>
<dbReference type="Pfam" id="PF02687">
    <property type="entry name" value="FtsX"/>
    <property type="match status" value="1"/>
</dbReference>
<keyword evidence="2" id="KW-1003">Cell membrane</keyword>
<evidence type="ECO:0000313" key="10">
    <source>
        <dbReference type="Proteomes" id="UP000777774"/>
    </source>
</evidence>
<keyword evidence="5 7" id="KW-0472">Membrane</keyword>
<evidence type="ECO:0000256" key="2">
    <source>
        <dbReference type="ARBA" id="ARBA00022475"/>
    </source>
</evidence>
<dbReference type="Proteomes" id="UP000777774">
    <property type="component" value="Unassembled WGS sequence"/>
</dbReference>
<keyword evidence="10" id="KW-1185">Reference proteome</keyword>
<feature type="transmembrane region" description="Helical" evidence="7">
    <location>
        <begin position="29"/>
        <end position="50"/>
    </location>
</feature>
<keyword evidence="4 7" id="KW-1133">Transmembrane helix</keyword>
<dbReference type="EMBL" id="JAAXOY010000526">
    <property type="protein sequence ID" value="NKY40988.1"/>
    <property type="molecule type" value="Genomic_DNA"/>
</dbReference>
<evidence type="ECO:0000256" key="3">
    <source>
        <dbReference type="ARBA" id="ARBA00022692"/>
    </source>
</evidence>
<comment type="subcellular location">
    <subcellularLocation>
        <location evidence="1">Cell membrane</location>
        <topology evidence="1">Multi-pass membrane protein</topology>
    </subcellularLocation>
</comment>
<feature type="transmembrane region" description="Helical" evidence="7">
    <location>
        <begin position="132"/>
        <end position="156"/>
    </location>
</feature>
<evidence type="ECO:0000259" key="8">
    <source>
        <dbReference type="Pfam" id="PF02687"/>
    </source>
</evidence>
<protein>
    <recommendedName>
        <fullName evidence="8">ABC3 transporter permease C-terminal domain-containing protein</fullName>
    </recommendedName>
</protein>
<dbReference type="InterPro" id="IPR003838">
    <property type="entry name" value="ABC3_permease_C"/>
</dbReference>
<dbReference type="RefSeq" id="WP_168680095.1">
    <property type="nucleotide sequence ID" value="NZ_JAAXOY010000526.1"/>
</dbReference>
<evidence type="ECO:0000256" key="5">
    <source>
        <dbReference type="ARBA" id="ARBA00023136"/>
    </source>
</evidence>
<organism evidence="9 10">
    <name type="scientific">Cellulomonas septica</name>
    <dbReference type="NCBI Taxonomy" id="285080"/>
    <lineage>
        <taxon>Bacteria</taxon>
        <taxon>Bacillati</taxon>
        <taxon>Actinomycetota</taxon>
        <taxon>Actinomycetes</taxon>
        <taxon>Micrococcales</taxon>
        <taxon>Cellulomonadaceae</taxon>
        <taxon>Cellulomonas</taxon>
    </lineage>
</organism>
<feature type="transmembrane region" description="Helical" evidence="7">
    <location>
        <begin position="176"/>
        <end position="198"/>
    </location>
</feature>
<reference evidence="9 10" key="1">
    <citation type="submission" date="2020-04" db="EMBL/GenBank/DDBJ databases">
        <title>MicrobeNet Type strains.</title>
        <authorList>
            <person name="Nicholson A.C."/>
        </authorList>
    </citation>
    <scope>NUCLEOTIDE SEQUENCE [LARGE SCALE GENOMIC DNA]</scope>
    <source>
        <strain evidence="9 10">ATCC BAA-787</strain>
    </source>
</reference>
<evidence type="ECO:0000313" key="9">
    <source>
        <dbReference type="EMBL" id="NKY40988.1"/>
    </source>
</evidence>
<sequence length="232" mass="23128">MSTMPLVGPATAAVPSVVAALRRSLPSLVLATLVGAFLLASPGLHHVVSADGGWVSYGTDPGTSSAYVLAATVVVVVGVLLGRAHPVWATVLVLLLLGFAGIGAANAVVLATTGRRDELLLLRRTGATRRQLLATTGTEALVTGAVAWLIGAAAVVPAVAGMTLGLLGPAVPAVDLRVVGALSLVVVAIPVVGTLATVARAERLGGPGGDDHGRPTTSRGIVGRADDEEVSR</sequence>
<feature type="domain" description="ABC3 transporter permease C-terminal" evidence="8">
    <location>
        <begin position="91"/>
        <end position="200"/>
    </location>
</feature>
<evidence type="ECO:0000256" key="6">
    <source>
        <dbReference type="SAM" id="MobiDB-lite"/>
    </source>
</evidence>